<feature type="chain" id="PRO_5035243212" description="Methyltransferase domain-containing protein" evidence="1">
    <location>
        <begin position="20"/>
        <end position="313"/>
    </location>
</feature>
<dbReference type="InterPro" id="IPR025714">
    <property type="entry name" value="Methyltranfer_dom"/>
</dbReference>
<dbReference type="Pfam" id="PF13383">
    <property type="entry name" value="Methyltransf_22"/>
    <property type="match status" value="2"/>
</dbReference>
<feature type="domain" description="Methyltransferase" evidence="2">
    <location>
        <begin position="43"/>
        <end position="138"/>
    </location>
</feature>
<gene>
    <name evidence="3" type="ORF">PECAL_2P01090</name>
</gene>
<comment type="caution">
    <text evidence="3">The sequence shown here is derived from an EMBL/GenBank/DDBJ whole genome shotgun (WGS) entry which is preliminary data.</text>
</comment>
<evidence type="ECO:0000313" key="4">
    <source>
        <dbReference type="Proteomes" id="UP000789595"/>
    </source>
</evidence>
<proteinExistence type="predicted"/>
<name>A0A8J2WTZ0_9STRA</name>
<keyword evidence="1" id="KW-0732">Signal</keyword>
<accession>A0A8J2WTZ0</accession>
<reference evidence="3" key="1">
    <citation type="submission" date="2021-11" db="EMBL/GenBank/DDBJ databases">
        <authorList>
            <consortium name="Genoscope - CEA"/>
            <person name="William W."/>
        </authorList>
    </citation>
    <scope>NUCLEOTIDE SEQUENCE</scope>
</reference>
<keyword evidence="4" id="KW-1185">Reference proteome</keyword>
<feature type="domain" description="Methyltransferase" evidence="2">
    <location>
        <begin position="218"/>
        <end position="305"/>
    </location>
</feature>
<dbReference type="OrthoDB" id="38237at2759"/>
<dbReference type="Proteomes" id="UP000789595">
    <property type="component" value="Unassembled WGS sequence"/>
</dbReference>
<evidence type="ECO:0000259" key="2">
    <source>
        <dbReference type="Pfam" id="PF13383"/>
    </source>
</evidence>
<dbReference type="InterPro" id="IPR026913">
    <property type="entry name" value="METTL24"/>
</dbReference>
<sequence length="313" mass="34798">MLLSRLALLNLAILPGCRAACLEHIRGAPLDKAAEHHARLQGFYNRTQPYDHLPPGAHNVVSAYFQRHWHPTLRCQRLHRYPATARLDGKRLCDLPACLRASASPLVISVGSNGIFTFEDAIRALEPRVEIHTIDGTMGARPDLRAKAEERHAAGTLFFHDKLLCGGLDGEDEGAECNKARAANQANRTMHLSDIARGPPAWLYVPSNGAKRCHPAGGRVVNVLKIDCEGCEFGTYRHWFDDGVCIEQIAVEVHAIFAAHCKRCDKTVRLREAHDLLVFLTRNGYELFAEEHAPKSHGVLEMAFVRRERCPAG</sequence>
<evidence type="ECO:0000256" key="1">
    <source>
        <dbReference type="SAM" id="SignalP"/>
    </source>
</evidence>
<dbReference type="EMBL" id="CAKKNE010000002">
    <property type="protein sequence ID" value="CAH0367104.1"/>
    <property type="molecule type" value="Genomic_DNA"/>
</dbReference>
<evidence type="ECO:0000313" key="3">
    <source>
        <dbReference type="EMBL" id="CAH0367104.1"/>
    </source>
</evidence>
<dbReference type="PANTHER" id="PTHR32026:SF27">
    <property type="entry name" value="METHYLTRANSFERASE FKBM DOMAIN-CONTAINING PROTEIN-RELATED"/>
    <property type="match status" value="1"/>
</dbReference>
<protein>
    <recommendedName>
        <fullName evidence="2">Methyltransferase domain-containing protein</fullName>
    </recommendedName>
</protein>
<dbReference type="PANTHER" id="PTHR32026">
    <property type="entry name" value="METHYLTRANSFERASE-LIKE PROTEIN 24"/>
    <property type="match status" value="1"/>
</dbReference>
<dbReference type="AlphaFoldDB" id="A0A8J2WTZ0"/>
<organism evidence="3 4">
    <name type="scientific">Pelagomonas calceolata</name>
    <dbReference type="NCBI Taxonomy" id="35677"/>
    <lineage>
        <taxon>Eukaryota</taxon>
        <taxon>Sar</taxon>
        <taxon>Stramenopiles</taxon>
        <taxon>Ochrophyta</taxon>
        <taxon>Pelagophyceae</taxon>
        <taxon>Pelagomonadales</taxon>
        <taxon>Pelagomonadaceae</taxon>
        <taxon>Pelagomonas</taxon>
    </lineage>
</organism>
<feature type="signal peptide" evidence="1">
    <location>
        <begin position="1"/>
        <end position="19"/>
    </location>
</feature>